<evidence type="ECO:0000313" key="2">
    <source>
        <dbReference type="Proteomes" id="UP001476950"/>
    </source>
</evidence>
<dbReference type="Proteomes" id="UP001476950">
    <property type="component" value="Unassembled WGS sequence"/>
</dbReference>
<evidence type="ECO:0000313" key="1">
    <source>
        <dbReference type="EMBL" id="MEP1061717.1"/>
    </source>
</evidence>
<keyword evidence="2" id="KW-1185">Reference proteome</keyword>
<gene>
    <name evidence="1" type="ORF">NDI38_25425</name>
</gene>
<comment type="caution">
    <text evidence="1">The sequence shown here is derived from an EMBL/GenBank/DDBJ whole genome shotgun (WGS) entry which is preliminary data.</text>
</comment>
<accession>A0ABV0KR53</accession>
<sequence length="271" mass="30491">MRILRQTSTRLVTRHNQPGERLAAVCCLLLAVGPALLASSVPEISCQRNGALTQCKLIQRIFGKWQLLEQPIVLQGARSEGICGYSRVSGADCVHNKFVVIVQTQIGEIRFISYASSREKAIAKIQRFIKDPNQPSLGIRSVSWSLDNLISNGGWFVFAMVLLIVACSRLDNERTYKCDFDKTKDWVTVIQQKMFTSKVTEFPVSSIKSITLDRIGMNDCIILTLQSGQNVCIAQAFWGKKEREYHRPVGYIMVNKTLEKDMQAIASFLQI</sequence>
<organism evidence="1 2">
    <name type="scientific">Stenomitos frigidus AS-A4</name>
    <dbReference type="NCBI Taxonomy" id="2933935"/>
    <lineage>
        <taxon>Bacteria</taxon>
        <taxon>Bacillati</taxon>
        <taxon>Cyanobacteriota</taxon>
        <taxon>Cyanophyceae</taxon>
        <taxon>Leptolyngbyales</taxon>
        <taxon>Leptolyngbyaceae</taxon>
        <taxon>Stenomitos</taxon>
    </lineage>
</organism>
<dbReference type="EMBL" id="JAMPLM010000042">
    <property type="protein sequence ID" value="MEP1061717.1"/>
    <property type="molecule type" value="Genomic_DNA"/>
</dbReference>
<reference evidence="1 2" key="1">
    <citation type="submission" date="2022-04" db="EMBL/GenBank/DDBJ databases">
        <title>Positive selection, recombination, and allopatry shape intraspecific diversity of widespread and dominant cyanobacteria.</title>
        <authorList>
            <person name="Wei J."/>
            <person name="Shu W."/>
            <person name="Hu C."/>
        </authorList>
    </citation>
    <scope>NUCLEOTIDE SEQUENCE [LARGE SCALE GENOMIC DNA]</scope>
    <source>
        <strain evidence="1 2">AS-A4</strain>
    </source>
</reference>
<name>A0ABV0KR53_9CYAN</name>
<protein>
    <submittedName>
        <fullName evidence="1">Uncharacterized protein</fullName>
    </submittedName>
</protein>
<dbReference type="RefSeq" id="WP_190449913.1">
    <property type="nucleotide sequence ID" value="NZ_JAMPLM010000042.1"/>
</dbReference>
<proteinExistence type="predicted"/>